<keyword evidence="2" id="KW-1185">Reference proteome</keyword>
<sequence length="80" mass="8869">MLELISGDRDGSNRYVNIFFDATEQFTAFRMINTTTRAFEVDNIVVGLNSAVNVPTPGTLAILGLGLLSIRFTRKAHRHS</sequence>
<dbReference type="RefSeq" id="WP_217668036.1">
    <property type="nucleotide sequence ID" value="NZ_JAHRID010000002.1"/>
</dbReference>
<reference evidence="1 2" key="1">
    <citation type="submission" date="2021-06" db="EMBL/GenBank/DDBJ databases">
        <title>Rheinheimera indica sp. nov., isolated from deep-sea sediment.</title>
        <authorList>
            <person name="Wang Z."/>
            <person name="Zhang X.-Y."/>
        </authorList>
    </citation>
    <scope>NUCLEOTIDE SEQUENCE [LARGE SCALE GENOMIC DNA]</scope>
    <source>
        <strain evidence="1 2">SM2107</strain>
    </source>
</reference>
<organism evidence="1 2">
    <name type="scientific">Arsukibacterium indicum</name>
    <dbReference type="NCBI Taxonomy" id="2848612"/>
    <lineage>
        <taxon>Bacteria</taxon>
        <taxon>Pseudomonadati</taxon>
        <taxon>Pseudomonadota</taxon>
        <taxon>Gammaproteobacteria</taxon>
        <taxon>Chromatiales</taxon>
        <taxon>Chromatiaceae</taxon>
        <taxon>Arsukibacterium</taxon>
    </lineage>
</organism>
<dbReference type="Proteomes" id="UP000704611">
    <property type="component" value="Unassembled WGS sequence"/>
</dbReference>
<name>A0ABS6MIA8_9GAMM</name>
<gene>
    <name evidence="1" type="ORF">KQY15_05525</name>
</gene>
<proteinExistence type="predicted"/>
<accession>A0ABS6MIA8</accession>
<evidence type="ECO:0000313" key="1">
    <source>
        <dbReference type="EMBL" id="MBV2128551.1"/>
    </source>
</evidence>
<evidence type="ECO:0000313" key="2">
    <source>
        <dbReference type="Proteomes" id="UP000704611"/>
    </source>
</evidence>
<dbReference type="EMBL" id="JAHRID010000002">
    <property type="protein sequence ID" value="MBV2128551.1"/>
    <property type="molecule type" value="Genomic_DNA"/>
</dbReference>
<comment type="caution">
    <text evidence="1">The sequence shown here is derived from an EMBL/GenBank/DDBJ whole genome shotgun (WGS) entry which is preliminary data.</text>
</comment>
<protein>
    <submittedName>
        <fullName evidence="1">PEP-CTERM sorting domain-containing protein</fullName>
    </submittedName>
</protein>